<proteinExistence type="predicted"/>
<feature type="non-terminal residue" evidence="2">
    <location>
        <position position="209"/>
    </location>
</feature>
<feature type="domain" description="HTH arsR-type" evidence="1">
    <location>
        <begin position="13"/>
        <end position="89"/>
    </location>
</feature>
<evidence type="ECO:0000313" key="2">
    <source>
        <dbReference type="EMBL" id="SVA83559.1"/>
    </source>
</evidence>
<dbReference type="SUPFAM" id="SSF111126">
    <property type="entry name" value="Ligand-binding domain in the NO signalling and Golgi transport"/>
    <property type="match status" value="1"/>
</dbReference>
<dbReference type="EMBL" id="UINC01019741">
    <property type="protein sequence ID" value="SVA83559.1"/>
    <property type="molecule type" value="Genomic_DNA"/>
</dbReference>
<dbReference type="Gene3D" id="1.10.10.10">
    <property type="entry name" value="Winged helix-like DNA-binding domain superfamily/Winged helix DNA-binding domain"/>
    <property type="match status" value="1"/>
</dbReference>
<dbReference type="GO" id="GO:0003700">
    <property type="term" value="F:DNA-binding transcription factor activity"/>
    <property type="evidence" value="ECO:0007669"/>
    <property type="project" value="InterPro"/>
</dbReference>
<dbReference type="Gene3D" id="3.30.1380.20">
    <property type="entry name" value="Trafficking protein particle complex subunit 3"/>
    <property type="match status" value="1"/>
</dbReference>
<gene>
    <name evidence="2" type="ORF">METZ01_LOCUS136413</name>
</gene>
<dbReference type="AlphaFoldDB" id="A0A381Z302"/>
<dbReference type="InterPro" id="IPR036388">
    <property type="entry name" value="WH-like_DNA-bd_sf"/>
</dbReference>
<name>A0A381Z302_9ZZZZ</name>
<evidence type="ECO:0000259" key="1">
    <source>
        <dbReference type="SMART" id="SM00418"/>
    </source>
</evidence>
<reference evidence="2" key="1">
    <citation type="submission" date="2018-05" db="EMBL/GenBank/DDBJ databases">
        <authorList>
            <person name="Lanie J.A."/>
            <person name="Ng W.-L."/>
            <person name="Kazmierczak K.M."/>
            <person name="Andrzejewski T.M."/>
            <person name="Davidsen T.M."/>
            <person name="Wayne K.J."/>
            <person name="Tettelin H."/>
            <person name="Glass J.I."/>
            <person name="Rusch D."/>
            <person name="Podicherti R."/>
            <person name="Tsui H.-C.T."/>
            <person name="Winkler M.E."/>
        </authorList>
    </citation>
    <scope>NUCLEOTIDE SEQUENCE</scope>
</reference>
<organism evidence="2">
    <name type="scientific">marine metagenome</name>
    <dbReference type="NCBI Taxonomy" id="408172"/>
    <lineage>
        <taxon>unclassified sequences</taxon>
        <taxon>metagenomes</taxon>
        <taxon>ecological metagenomes</taxon>
    </lineage>
</organism>
<protein>
    <recommendedName>
        <fullName evidence="1">HTH arsR-type domain-containing protein</fullName>
    </recommendedName>
</protein>
<dbReference type="SMART" id="SM00418">
    <property type="entry name" value="HTH_ARSR"/>
    <property type="match status" value="1"/>
</dbReference>
<dbReference type="CDD" id="cd00090">
    <property type="entry name" value="HTH_ARSR"/>
    <property type="match status" value="1"/>
</dbReference>
<dbReference type="InterPro" id="IPR011991">
    <property type="entry name" value="ArsR-like_HTH"/>
</dbReference>
<dbReference type="SUPFAM" id="SSF46785">
    <property type="entry name" value="Winged helix' DNA-binding domain"/>
    <property type="match status" value="1"/>
</dbReference>
<dbReference type="InterPro" id="IPR036390">
    <property type="entry name" value="WH_DNA-bd_sf"/>
</dbReference>
<sequence length="209" mass="22681">MNGNDFDLYNTPQGLKPVSSPIKREILNFLGSGAKTQREVMLSIARAQSTTARHLLELEAAGLVKSSVDSADSRRKLYNISGRLAATGGKPTEAFSSYFTQTVSNGLTSKAPLMERINHSLRYVTESWGLSLDAMLREVGREIGAQIAGSLNGSSELDSVINDLSIFWKNNSMGVIEKQKNDPLVLRIDGNYDCTGVPDVGQPLCALDE</sequence>
<accession>A0A381Z302</accession>
<dbReference type="InterPro" id="IPR024096">
    <property type="entry name" value="NO_sig/Golgi_transp_ligand-bd"/>
</dbReference>
<dbReference type="InterPro" id="IPR001845">
    <property type="entry name" value="HTH_ArsR_DNA-bd_dom"/>
</dbReference>